<gene>
    <name evidence="1" type="ORF">J3T88_06515</name>
</gene>
<evidence type="ECO:0000313" key="1">
    <source>
        <dbReference type="EMBL" id="MBO1226978.1"/>
    </source>
</evidence>
<keyword evidence="2" id="KW-1185">Reference proteome</keyword>
<accession>A0ABS3L1P4</accession>
<evidence type="ECO:0000313" key="2">
    <source>
        <dbReference type="Proteomes" id="UP000664081"/>
    </source>
</evidence>
<evidence type="ECO:0008006" key="3">
    <source>
        <dbReference type="Google" id="ProtNLM"/>
    </source>
</evidence>
<protein>
    <recommendedName>
        <fullName evidence="3">DUF1108 family protein</fullName>
    </recommendedName>
</protein>
<dbReference type="RefSeq" id="WP_207572610.1">
    <property type="nucleotide sequence ID" value="NZ_JAFNLQ010000014.1"/>
</dbReference>
<reference evidence="1 2" key="1">
    <citation type="submission" date="2021-03" db="EMBL/GenBank/DDBJ databases">
        <title>Staphylococci and Mammaliicocci in bats.</title>
        <authorList>
            <person name="Fountain K."/>
        </authorList>
    </citation>
    <scope>NUCLEOTIDE SEQUENCE [LARGE SCALE GENOMIC DNA]</scope>
    <source>
        <strain evidence="1 2">18_1_E_SW</strain>
    </source>
</reference>
<comment type="caution">
    <text evidence="1">The sequence shown here is derived from an EMBL/GenBank/DDBJ whole genome shotgun (WGS) entry which is preliminary data.</text>
</comment>
<sequence length="81" mass="9596">MERFEINESFVAKQGTVYFNVTKFNGKEKRDSILISSHGYQQQFEFDDTEHNDIDAFIEEVLQDLVENEDFIKLVQNNFLV</sequence>
<dbReference type="Proteomes" id="UP000664081">
    <property type="component" value="Unassembled WGS sequence"/>
</dbReference>
<organism evidence="1 2">
    <name type="scientific">Staphylococcus nepalensis</name>
    <dbReference type="NCBI Taxonomy" id="214473"/>
    <lineage>
        <taxon>Bacteria</taxon>
        <taxon>Bacillati</taxon>
        <taxon>Bacillota</taxon>
        <taxon>Bacilli</taxon>
        <taxon>Bacillales</taxon>
        <taxon>Staphylococcaceae</taxon>
        <taxon>Staphylococcus</taxon>
    </lineage>
</organism>
<proteinExistence type="predicted"/>
<name>A0ABS3L1P4_9STAP</name>
<dbReference type="EMBL" id="JAFNLT010000004">
    <property type="protein sequence ID" value="MBO1226978.1"/>
    <property type="molecule type" value="Genomic_DNA"/>
</dbReference>